<name>A0ABR0H796_9PEZI</name>
<proteinExistence type="predicted"/>
<keyword evidence="4" id="KW-1185">Reference proteome</keyword>
<keyword evidence="2" id="KW-1133">Transmembrane helix</keyword>
<evidence type="ECO:0000256" key="2">
    <source>
        <dbReference type="SAM" id="Phobius"/>
    </source>
</evidence>
<dbReference type="Proteomes" id="UP001326199">
    <property type="component" value="Unassembled WGS sequence"/>
</dbReference>
<protein>
    <submittedName>
        <fullName evidence="3">Uncharacterized protein</fullName>
    </submittedName>
</protein>
<evidence type="ECO:0000256" key="1">
    <source>
        <dbReference type="SAM" id="MobiDB-lite"/>
    </source>
</evidence>
<organism evidence="3 4">
    <name type="scientific">Podospora pseudopauciseta</name>
    <dbReference type="NCBI Taxonomy" id="2093780"/>
    <lineage>
        <taxon>Eukaryota</taxon>
        <taxon>Fungi</taxon>
        <taxon>Dikarya</taxon>
        <taxon>Ascomycota</taxon>
        <taxon>Pezizomycotina</taxon>
        <taxon>Sordariomycetes</taxon>
        <taxon>Sordariomycetidae</taxon>
        <taxon>Sordariales</taxon>
        <taxon>Podosporaceae</taxon>
        <taxon>Podospora</taxon>
    </lineage>
</organism>
<comment type="caution">
    <text evidence="3">The sequence shown here is derived from an EMBL/GenBank/DDBJ whole genome shotgun (WGS) entry which is preliminary data.</text>
</comment>
<reference evidence="3 4" key="1">
    <citation type="journal article" date="2023" name="bioRxiv">
        <title>High-quality genome assemblies of four members of thePodospora anserinaspecies complex.</title>
        <authorList>
            <person name="Ament-Velasquez S.L."/>
            <person name="Vogan A.A."/>
            <person name="Wallerman O."/>
            <person name="Hartmann F."/>
            <person name="Gautier V."/>
            <person name="Silar P."/>
            <person name="Giraud T."/>
            <person name="Johannesson H."/>
        </authorList>
    </citation>
    <scope>NUCLEOTIDE SEQUENCE [LARGE SCALE GENOMIC DNA]</scope>
    <source>
        <strain evidence="3 4">CBS 411.78</strain>
    </source>
</reference>
<accession>A0ABR0H796</accession>
<evidence type="ECO:0000313" key="3">
    <source>
        <dbReference type="EMBL" id="KAK4663913.1"/>
    </source>
</evidence>
<evidence type="ECO:0000313" key="4">
    <source>
        <dbReference type="Proteomes" id="UP001326199"/>
    </source>
</evidence>
<dbReference type="GeneID" id="87926252"/>
<gene>
    <name evidence="3" type="ORF">QC763_0080440</name>
</gene>
<keyword evidence="2" id="KW-0472">Membrane</keyword>
<feature type="compositionally biased region" description="Low complexity" evidence="1">
    <location>
        <begin position="754"/>
        <end position="763"/>
    </location>
</feature>
<keyword evidence="2" id="KW-0812">Transmembrane</keyword>
<dbReference type="EMBL" id="JAFFHB010000007">
    <property type="protein sequence ID" value="KAK4663913.1"/>
    <property type="molecule type" value="Genomic_DNA"/>
</dbReference>
<feature type="region of interest" description="Disordered" evidence="1">
    <location>
        <begin position="739"/>
        <end position="775"/>
    </location>
</feature>
<feature type="transmembrane region" description="Helical" evidence="2">
    <location>
        <begin position="44"/>
        <end position="66"/>
    </location>
</feature>
<sequence length="956" mass="106619">MTEPSQRRAYIRHERQQRLVLALCQVPVSVLDSLSNTAIMRCHIFTSILSFLFFSLFLPCVLAQVLRDDSPIWVQGAFEDATVTANDTSYNAGGTITVNGFVLNIPRNLLVQFPAAWVPWRDFVASKSDFIGFETLVMGNTIEGDPRVGQVVITEFFEGLSFGFIESLNYTDGSMKIENGPTVRISDPNGVFSVGYDGAPFMTADDQSPSITAFSGFPMCIPRNGSDPLCPLSNRPTGRPGIFRAPDPLVMAPFLPGDLITFSGFRRGDEVIAFSIVAQNVQITTGDDIVYIRMELALLGIFSPSPAAEIADSRFIGFSSNPRTSVTLYALDVNPCTGETTERMIAGVGLRGGRNFQNKFEYRNEILFGYTREYRAVAEIDGVPITRRTRNGILAGSYIQPVNVWVQTEMDIPGLFANGVPFEFREMEFLTKGVGRDENANVWGPLDPFPQSLVPISAPNCGGVNSRRGAEGREPIKGPVRSRIQRRRTFGSRFGRMKAEAVAGADNKGTEEPEVVVAPAEIAAIEEKAELDAVLEQDQIESLFGPKPWEQYLPHLTNPILTYNLSLRPQSLLLTHLTDASIEMAQPRAKPIEPGELDTHPGYARRNEVVRRADYLIQNYLEVPPHIQAAYNIITSRRQDWAMVDNATICHIIDSLPPGLTERKIYRRDDLKEPNPLNEPGYYQIMRRILTAEHIFYTGPLAGHILEQMGEPGGPFKYYLKQSNICITNLLHFTRAVSHKAQKPKLSPTEKKTPSQSSSSKPPSIDPPPNNSIIHPQFQYNNINRQSYFFEDMSRVLRKKPDNHTQLEHRTFLLPDSRSPHEYIDKGILKINSHTLLFDTTLNNTLLKLIQELDVRPGIIVKEFSFWPDGADSNLPETPSRWTDFYSVQHWLSDNYTIYPFALPSPNPPSGSGFVACMPKIYVLKKKTSSLGVSKLIGRARSLSRGASPSPGQPSS</sequence>
<dbReference type="RefSeq" id="XP_062763879.1">
    <property type="nucleotide sequence ID" value="XM_062906093.1"/>
</dbReference>